<comment type="function">
    <text evidence="7">Catalyzes the initial step of the lipid cycle reactions in the biosynthesis of the cell wall peptidoglycan: transfers peptidoglycan precursor phospho-MurNAc-pentapeptide from UDP-MurNAc-pentapeptide onto the lipid carrier undecaprenyl phosphate, yielding undecaprenyl-pyrophosphoryl-MurNAc-pentapeptide, known as lipid I.</text>
</comment>
<dbReference type="EMBL" id="VBOU01000074">
    <property type="protein sequence ID" value="TMQ54409.1"/>
    <property type="molecule type" value="Genomic_DNA"/>
</dbReference>
<comment type="caution">
    <text evidence="10">The sequence shown here is derived from an EMBL/GenBank/DDBJ whole genome shotgun (WGS) entry which is preliminary data.</text>
</comment>
<keyword evidence="7 9" id="KW-0479">Metal-binding</keyword>
<dbReference type="GO" id="GO:0046872">
    <property type="term" value="F:metal ion binding"/>
    <property type="evidence" value="ECO:0007669"/>
    <property type="project" value="UniProtKB-KW"/>
</dbReference>
<comment type="subcellular location">
    <subcellularLocation>
        <location evidence="7">Cell membrane</location>
        <topology evidence="7">Multi-pass membrane protein</topology>
    </subcellularLocation>
    <subcellularLocation>
        <location evidence="1">Membrane</location>
        <topology evidence="1">Multi-pass membrane protein</topology>
    </subcellularLocation>
</comment>
<dbReference type="UniPathway" id="UPA00219"/>
<evidence type="ECO:0000256" key="5">
    <source>
        <dbReference type="ARBA" id="ARBA00022989"/>
    </source>
</evidence>
<dbReference type="PANTHER" id="PTHR22926">
    <property type="entry name" value="PHOSPHO-N-ACETYLMURAMOYL-PENTAPEPTIDE-TRANSFERASE"/>
    <property type="match status" value="1"/>
</dbReference>
<dbReference type="AlphaFoldDB" id="A0A538SSQ0"/>
<dbReference type="InterPro" id="IPR003524">
    <property type="entry name" value="PNAcMuramoyl-5peptid_Trfase"/>
</dbReference>
<keyword evidence="7" id="KW-0573">Peptidoglycan synthesis</keyword>
<evidence type="ECO:0000256" key="3">
    <source>
        <dbReference type="ARBA" id="ARBA00022679"/>
    </source>
</evidence>
<evidence type="ECO:0000313" key="10">
    <source>
        <dbReference type="EMBL" id="TMQ54409.1"/>
    </source>
</evidence>
<keyword evidence="7" id="KW-0133">Cell shape</keyword>
<organism evidence="10 11">
    <name type="scientific">Eiseniibacteriota bacterium</name>
    <dbReference type="NCBI Taxonomy" id="2212470"/>
    <lineage>
        <taxon>Bacteria</taxon>
        <taxon>Candidatus Eiseniibacteriota</taxon>
    </lineage>
</organism>
<feature type="transmembrane region" description="Helical" evidence="7">
    <location>
        <begin position="69"/>
        <end position="91"/>
    </location>
</feature>
<feature type="transmembrane region" description="Helical" evidence="7">
    <location>
        <begin position="27"/>
        <end position="48"/>
    </location>
</feature>
<dbReference type="PROSITE" id="PS01348">
    <property type="entry name" value="MRAY_2"/>
    <property type="match status" value="1"/>
</dbReference>
<evidence type="ECO:0000256" key="6">
    <source>
        <dbReference type="ARBA" id="ARBA00023136"/>
    </source>
</evidence>
<evidence type="ECO:0000313" key="11">
    <source>
        <dbReference type="Proteomes" id="UP000319829"/>
    </source>
</evidence>
<reference evidence="10 11" key="1">
    <citation type="journal article" date="2019" name="Nat. Microbiol.">
        <title>Mediterranean grassland soil C-N compound turnover is dependent on rainfall and depth, and is mediated by genomically divergent microorganisms.</title>
        <authorList>
            <person name="Diamond S."/>
            <person name="Andeer P.F."/>
            <person name="Li Z."/>
            <person name="Crits-Christoph A."/>
            <person name="Burstein D."/>
            <person name="Anantharaman K."/>
            <person name="Lane K.R."/>
            <person name="Thomas B.C."/>
            <person name="Pan C."/>
            <person name="Northen T.R."/>
            <person name="Banfield J.F."/>
        </authorList>
    </citation>
    <scope>NUCLEOTIDE SEQUENCE [LARGE SCALE GENOMIC DNA]</scope>
    <source>
        <strain evidence="10">WS_4</strain>
    </source>
</reference>
<dbReference type="GO" id="GO:0008360">
    <property type="term" value="P:regulation of cell shape"/>
    <property type="evidence" value="ECO:0007669"/>
    <property type="project" value="UniProtKB-KW"/>
</dbReference>
<feature type="transmembrane region" description="Helical" evidence="7">
    <location>
        <begin position="265"/>
        <end position="286"/>
    </location>
</feature>
<keyword evidence="7" id="KW-0132">Cell division</keyword>
<feature type="transmembrane region" description="Helical" evidence="7">
    <location>
        <begin position="340"/>
        <end position="359"/>
    </location>
</feature>
<dbReference type="NCBIfam" id="TIGR00445">
    <property type="entry name" value="mraY"/>
    <property type="match status" value="1"/>
</dbReference>
<protein>
    <recommendedName>
        <fullName evidence="7 8">Phospho-N-acetylmuramoyl-pentapeptide-transferase</fullName>
        <ecNumber evidence="7 8">2.7.8.13</ecNumber>
    </recommendedName>
    <alternativeName>
        <fullName evidence="7">UDP-MurNAc-pentapeptide phosphotransferase</fullName>
    </alternativeName>
</protein>
<dbReference type="Pfam" id="PF10555">
    <property type="entry name" value="MraY_sig1"/>
    <property type="match status" value="1"/>
</dbReference>
<keyword evidence="4 7" id="KW-0812">Transmembrane</keyword>
<evidence type="ECO:0000256" key="4">
    <source>
        <dbReference type="ARBA" id="ARBA00022692"/>
    </source>
</evidence>
<keyword evidence="6 7" id="KW-0472">Membrane</keyword>
<feature type="binding site" evidence="9">
    <location>
        <position position="269"/>
    </location>
    <ligand>
        <name>Mg(2+)</name>
        <dbReference type="ChEBI" id="CHEBI:18420"/>
    </ligand>
</feature>
<accession>A0A538SSQ0</accession>
<feature type="transmembrane region" description="Helical" evidence="7">
    <location>
        <begin position="134"/>
        <end position="151"/>
    </location>
</feature>
<dbReference type="PANTHER" id="PTHR22926:SF5">
    <property type="entry name" value="PHOSPHO-N-ACETYLMURAMOYL-PENTAPEPTIDE-TRANSFERASE HOMOLOG"/>
    <property type="match status" value="1"/>
</dbReference>
<dbReference type="HAMAP" id="MF_00038">
    <property type="entry name" value="MraY"/>
    <property type="match status" value="1"/>
</dbReference>
<comment type="cofactor">
    <cofactor evidence="7 9">
        <name>Mg(2+)</name>
        <dbReference type="ChEBI" id="CHEBI:18420"/>
    </cofactor>
</comment>
<comment type="similarity">
    <text evidence="2 7">Belongs to the glycosyltransferase 4 family. MraY subfamily.</text>
</comment>
<evidence type="ECO:0000256" key="7">
    <source>
        <dbReference type="HAMAP-Rule" id="MF_00038"/>
    </source>
</evidence>
<dbReference type="PROSITE" id="PS01347">
    <property type="entry name" value="MRAY_1"/>
    <property type="match status" value="1"/>
</dbReference>
<keyword evidence="3 7" id="KW-0808">Transferase</keyword>
<feature type="transmembrane region" description="Helical" evidence="7">
    <location>
        <begin position="171"/>
        <end position="189"/>
    </location>
</feature>
<gene>
    <name evidence="7" type="primary">mraY</name>
    <name evidence="10" type="ORF">E6K74_06605</name>
</gene>
<feature type="transmembrane region" description="Helical" evidence="7">
    <location>
        <begin position="292"/>
        <end position="313"/>
    </location>
</feature>
<comment type="pathway">
    <text evidence="7">Cell wall biogenesis; peptidoglycan biosynthesis.</text>
</comment>
<dbReference type="EC" id="2.7.8.13" evidence="7 8"/>
<dbReference type="CDD" id="cd06852">
    <property type="entry name" value="GT_MraY"/>
    <property type="match status" value="1"/>
</dbReference>
<dbReference type="Proteomes" id="UP000319829">
    <property type="component" value="Unassembled WGS sequence"/>
</dbReference>
<keyword evidence="7" id="KW-0961">Cell wall biogenesis/degradation</keyword>
<feature type="transmembrane region" description="Helical" evidence="7">
    <location>
        <begin position="201"/>
        <end position="222"/>
    </location>
</feature>
<feature type="binding site" evidence="9">
    <location>
        <position position="194"/>
    </location>
    <ligand>
        <name>Mg(2+)</name>
        <dbReference type="ChEBI" id="CHEBI:18420"/>
    </ligand>
</feature>
<dbReference type="GO" id="GO:0051301">
    <property type="term" value="P:cell division"/>
    <property type="evidence" value="ECO:0007669"/>
    <property type="project" value="UniProtKB-KW"/>
</dbReference>
<dbReference type="GO" id="GO:0005886">
    <property type="term" value="C:plasma membrane"/>
    <property type="evidence" value="ECO:0007669"/>
    <property type="project" value="UniProtKB-SubCell"/>
</dbReference>
<name>A0A538SSQ0_UNCEI</name>
<dbReference type="Pfam" id="PF00953">
    <property type="entry name" value="Glycos_transf_4"/>
    <property type="match status" value="1"/>
</dbReference>
<keyword evidence="7" id="KW-1003">Cell membrane</keyword>
<feature type="transmembrane region" description="Helical" evidence="7">
    <location>
        <begin position="234"/>
        <end position="258"/>
    </location>
</feature>
<keyword evidence="7 9" id="KW-0460">Magnesium</keyword>
<dbReference type="GO" id="GO:0009252">
    <property type="term" value="P:peptidoglycan biosynthetic process"/>
    <property type="evidence" value="ECO:0007669"/>
    <property type="project" value="UniProtKB-UniRule"/>
</dbReference>
<evidence type="ECO:0000256" key="8">
    <source>
        <dbReference type="NCBIfam" id="TIGR00445"/>
    </source>
</evidence>
<proteinExistence type="inferred from homology"/>
<dbReference type="GO" id="GO:0071555">
    <property type="term" value="P:cell wall organization"/>
    <property type="evidence" value="ECO:0007669"/>
    <property type="project" value="UniProtKB-KW"/>
</dbReference>
<comment type="catalytic activity">
    <reaction evidence="7">
        <text>UDP-N-acetyl-alpha-D-muramoyl-L-alanyl-gamma-D-glutamyl-meso-2,6-diaminopimeloyl-D-alanyl-D-alanine + di-trans,octa-cis-undecaprenyl phosphate = di-trans,octa-cis-undecaprenyl diphospho-N-acetyl-alpha-D-muramoyl-L-alanyl-D-glutamyl-meso-2,6-diaminopimeloyl-D-alanyl-D-alanine + UMP</text>
        <dbReference type="Rhea" id="RHEA:28386"/>
        <dbReference type="ChEBI" id="CHEBI:57865"/>
        <dbReference type="ChEBI" id="CHEBI:60392"/>
        <dbReference type="ChEBI" id="CHEBI:61386"/>
        <dbReference type="ChEBI" id="CHEBI:61387"/>
        <dbReference type="EC" id="2.7.8.13"/>
    </reaction>
</comment>
<evidence type="ECO:0000256" key="2">
    <source>
        <dbReference type="ARBA" id="ARBA00005583"/>
    </source>
</evidence>
<dbReference type="GO" id="GO:0051992">
    <property type="term" value="F:UDP-N-acetylmuramoyl-L-alanyl-D-glutamyl-meso-2,6-diaminopimelyl-D-alanyl-D-alanine:undecaprenyl-phosphate transferase activity"/>
    <property type="evidence" value="ECO:0007669"/>
    <property type="project" value="RHEA"/>
</dbReference>
<dbReference type="GO" id="GO:0008963">
    <property type="term" value="F:phospho-N-acetylmuramoyl-pentapeptide-transferase activity"/>
    <property type="evidence" value="ECO:0007669"/>
    <property type="project" value="UniProtKB-UniRule"/>
</dbReference>
<dbReference type="InterPro" id="IPR018480">
    <property type="entry name" value="PNAcMuramoyl-5peptid_Trfase_CS"/>
</dbReference>
<sequence length="362" mass="39441">MFYHFLYPLHEQFPALNVFRYITFRSAYAAATALFLAFLLGPPVIQWLRALKIGQQVRDDGPRSHLPKAGTPTMGGVLIVIAIVIPTLLWGNLENRNVWIALLATVWMGLVGFIDDYLRVVKRMRKGLLGRYKLAGQLVLGIAVFSAVYFYPSHGVLDPAETNVPFLKRTVVDFGWLYLPFVILVVTGASNAVNLADGLDGLAAGMTTFAALALGGMCYVTGHVKFSQYLQIPYFQGAGELTVFCSAVVGATLGFLWWNCHPADVFMGDTGSLALGAALGTVAVLIKREFLLAIVGAVFVAEALSVMAQVLSFKISGKRILKMAPLHHHFELSGWAEPRVVVRFWIAAALAALLGLSTLKLQ</sequence>
<keyword evidence="7" id="KW-0131">Cell cycle</keyword>
<evidence type="ECO:0000256" key="1">
    <source>
        <dbReference type="ARBA" id="ARBA00004141"/>
    </source>
</evidence>
<keyword evidence="5 7" id="KW-1133">Transmembrane helix</keyword>
<feature type="transmembrane region" description="Helical" evidence="7">
    <location>
        <begin position="97"/>
        <end position="114"/>
    </location>
</feature>
<dbReference type="InterPro" id="IPR000715">
    <property type="entry name" value="Glycosyl_transferase_4"/>
</dbReference>
<evidence type="ECO:0000256" key="9">
    <source>
        <dbReference type="PIRSR" id="PIRSR600715-1"/>
    </source>
</evidence>